<accession>A0AAU9IVR0</accession>
<evidence type="ECO:0000313" key="2">
    <source>
        <dbReference type="Proteomes" id="UP001162131"/>
    </source>
</evidence>
<keyword evidence="2" id="KW-1185">Reference proteome</keyword>
<name>A0AAU9IVR0_9CILI</name>
<proteinExistence type="predicted"/>
<reference evidence="1" key="1">
    <citation type="submission" date="2021-09" db="EMBL/GenBank/DDBJ databases">
        <authorList>
            <consortium name="AG Swart"/>
            <person name="Singh M."/>
            <person name="Singh A."/>
            <person name="Seah K."/>
            <person name="Emmerich C."/>
        </authorList>
    </citation>
    <scope>NUCLEOTIDE SEQUENCE</scope>
    <source>
        <strain evidence="1">ATCC30299</strain>
    </source>
</reference>
<dbReference type="AlphaFoldDB" id="A0AAU9IVR0"/>
<dbReference type="Proteomes" id="UP001162131">
    <property type="component" value="Unassembled WGS sequence"/>
</dbReference>
<organism evidence="1 2">
    <name type="scientific">Blepharisma stoltei</name>
    <dbReference type="NCBI Taxonomy" id="1481888"/>
    <lineage>
        <taxon>Eukaryota</taxon>
        <taxon>Sar</taxon>
        <taxon>Alveolata</taxon>
        <taxon>Ciliophora</taxon>
        <taxon>Postciliodesmatophora</taxon>
        <taxon>Heterotrichea</taxon>
        <taxon>Heterotrichida</taxon>
        <taxon>Blepharismidae</taxon>
        <taxon>Blepharisma</taxon>
    </lineage>
</organism>
<comment type="caution">
    <text evidence="1">The sequence shown here is derived from an EMBL/GenBank/DDBJ whole genome shotgun (WGS) entry which is preliminary data.</text>
</comment>
<sequence>MGSALSKTSILCHDCDKKANDDKKSELNPVNEFQQQSFQTTEKEEITEFDSSPGGVSPIGSDFRGFLLEENDSNGFKEHTLAFDLGGKLSWIEKEILKEKYMIKSSLREQSLRRINPRGSNLLQEIEKSSSQASSEFYQVEINLDEIKDRKNNQYLNKTSDLVDMKSPPRTPSLMRFSTLESPSFHHRSYSSNMSDKSINLVERLRSEASSNLNYNTSYEASHI</sequence>
<protein>
    <submittedName>
        <fullName evidence="1">Uncharacterized protein</fullName>
    </submittedName>
</protein>
<evidence type="ECO:0000313" key="1">
    <source>
        <dbReference type="EMBL" id="CAG9317733.1"/>
    </source>
</evidence>
<dbReference type="EMBL" id="CAJZBQ010000018">
    <property type="protein sequence ID" value="CAG9317733.1"/>
    <property type="molecule type" value="Genomic_DNA"/>
</dbReference>
<gene>
    <name evidence="1" type="ORF">BSTOLATCC_MIC18975</name>
</gene>